<evidence type="ECO:0000256" key="10">
    <source>
        <dbReference type="RuleBase" id="RU362125"/>
    </source>
</evidence>
<keyword evidence="16" id="KW-1185">Reference proteome</keyword>
<name>A0A7X0JSY3_9GAMM</name>
<evidence type="ECO:0000313" key="15">
    <source>
        <dbReference type="EMBL" id="MBB6520746.1"/>
    </source>
</evidence>
<keyword evidence="4 10" id="KW-0274">FAD</keyword>
<dbReference type="InterPro" id="IPR006091">
    <property type="entry name" value="Acyl-CoA_Oxase/DH_mid-dom"/>
</dbReference>
<dbReference type="SUPFAM" id="SSF47203">
    <property type="entry name" value="Acyl-CoA dehydrogenase C-terminal domain-like"/>
    <property type="match status" value="1"/>
</dbReference>
<evidence type="ECO:0000256" key="7">
    <source>
        <dbReference type="ARBA" id="ARBA00058683"/>
    </source>
</evidence>
<dbReference type="AlphaFoldDB" id="A0A7X0JSY3"/>
<keyword evidence="5 10" id="KW-0560">Oxidoreductase</keyword>
<feature type="domain" description="Acyl-CoA dehydrogenase/oxidase N-terminal" evidence="13">
    <location>
        <begin position="40"/>
        <end position="152"/>
    </location>
</feature>
<evidence type="ECO:0000313" key="16">
    <source>
        <dbReference type="Proteomes" id="UP000528457"/>
    </source>
</evidence>
<protein>
    <recommendedName>
        <fullName evidence="9">3-methylmercaptopropionyl-CoA dehydrogenase</fullName>
        <ecNumber evidence="8">1.3.99.41</ecNumber>
    </recommendedName>
</protein>
<evidence type="ECO:0000259" key="14">
    <source>
        <dbReference type="Pfam" id="PF12806"/>
    </source>
</evidence>
<feature type="domain" description="Acyl-CoA dehydrogenase/oxidase C-terminal" evidence="11">
    <location>
        <begin position="277"/>
        <end position="441"/>
    </location>
</feature>
<reference evidence="15 16" key="1">
    <citation type="submission" date="2020-08" db="EMBL/GenBank/DDBJ databases">
        <title>Genomic Encyclopedia of Type Strains, Phase IV (KMG-IV): sequencing the most valuable type-strain genomes for metagenomic binning, comparative biology and taxonomic classification.</title>
        <authorList>
            <person name="Goeker M."/>
        </authorList>
    </citation>
    <scope>NUCLEOTIDE SEQUENCE [LARGE SCALE GENOMIC DNA]</scope>
    <source>
        <strain evidence="15 16">DSM 22368</strain>
    </source>
</reference>
<feature type="domain" description="Acyl-CoA oxidase/dehydrogenase middle" evidence="12">
    <location>
        <begin position="158"/>
        <end position="266"/>
    </location>
</feature>
<proteinExistence type="inferred from homology"/>
<gene>
    <name evidence="15" type="ORF">HNR48_001024</name>
</gene>
<dbReference type="PANTHER" id="PTHR42803:SF1">
    <property type="entry name" value="BROAD-SPECIFICITY LINEAR ACYL-COA DEHYDROGENASE FADE5"/>
    <property type="match status" value="1"/>
</dbReference>
<accession>A0A7X0JSY3</accession>
<dbReference type="Gene3D" id="2.40.110.10">
    <property type="entry name" value="Butyryl-CoA Dehydrogenase, subunit A, domain 2"/>
    <property type="match status" value="1"/>
</dbReference>
<comment type="caution">
    <text evidence="15">The sequence shown here is derived from an EMBL/GenBank/DDBJ whole genome shotgun (WGS) entry which is preliminary data.</text>
</comment>
<dbReference type="InterPro" id="IPR025878">
    <property type="entry name" value="Acyl-CoA_dh-like_C_dom"/>
</dbReference>
<evidence type="ECO:0000256" key="4">
    <source>
        <dbReference type="ARBA" id="ARBA00022827"/>
    </source>
</evidence>
<dbReference type="EC" id="1.3.99.41" evidence="8"/>
<dbReference type="Pfam" id="PF12806">
    <property type="entry name" value="Acyl-CoA_dh_C"/>
    <property type="match status" value="1"/>
</dbReference>
<dbReference type="InterPro" id="IPR037069">
    <property type="entry name" value="AcylCoA_DH/ox_N_sf"/>
</dbReference>
<dbReference type="InterPro" id="IPR009075">
    <property type="entry name" value="AcylCo_DH/oxidase_C"/>
</dbReference>
<dbReference type="EMBL" id="JACHHT010000001">
    <property type="protein sequence ID" value="MBB6520746.1"/>
    <property type="molecule type" value="Genomic_DNA"/>
</dbReference>
<dbReference type="Pfam" id="PF00441">
    <property type="entry name" value="Acyl-CoA_dh_1"/>
    <property type="match status" value="1"/>
</dbReference>
<dbReference type="GO" id="GO:0050660">
    <property type="term" value="F:flavin adenine dinucleotide binding"/>
    <property type="evidence" value="ECO:0007669"/>
    <property type="project" value="InterPro"/>
</dbReference>
<dbReference type="InParanoid" id="A0A7X0JSY3"/>
<evidence type="ECO:0000256" key="3">
    <source>
        <dbReference type="ARBA" id="ARBA00022630"/>
    </source>
</evidence>
<evidence type="ECO:0000256" key="6">
    <source>
        <dbReference type="ARBA" id="ARBA00051388"/>
    </source>
</evidence>
<comment type="similarity">
    <text evidence="2 10">Belongs to the acyl-CoA dehydrogenase family.</text>
</comment>
<dbReference type="InterPro" id="IPR046373">
    <property type="entry name" value="Acyl-CoA_Oxase/DH_mid-dom_sf"/>
</dbReference>
<dbReference type="GO" id="GO:0016627">
    <property type="term" value="F:oxidoreductase activity, acting on the CH-CH group of donors"/>
    <property type="evidence" value="ECO:0007669"/>
    <property type="project" value="InterPro"/>
</dbReference>
<dbReference type="Gene3D" id="1.10.540.10">
    <property type="entry name" value="Acyl-CoA dehydrogenase/oxidase, N-terminal domain"/>
    <property type="match status" value="1"/>
</dbReference>
<evidence type="ECO:0000256" key="9">
    <source>
        <dbReference type="ARBA" id="ARBA00069043"/>
    </source>
</evidence>
<dbReference type="InterPro" id="IPR036250">
    <property type="entry name" value="AcylCo_DH-like_C"/>
</dbReference>
<dbReference type="InterPro" id="IPR009100">
    <property type="entry name" value="AcylCoA_DH/oxidase_NM_dom_sf"/>
</dbReference>
<evidence type="ECO:0000256" key="1">
    <source>
        <dbReference type="ARBA" id="ARBA00001974"/>
    </source>
</evidence>
<dbReference type="Proteomes" id="UP000528457">
    <property type="component" value="Unassembled WGS sequence"/>
</dbReference>
<organism evidence="15 16">
    <name type="scientific">Pseudoteredinibacter isoporae</name>
    <dbReference type="NCBI Taxonomy" id="570281"/>
    <lineage>
        <taxon>Bacteria</taxon>
        <taxon>Pseudomonadati</taxon>
        <taxon>Pseudomonadota</taxon>
        <taxon>Gammaproteobacteria</taxon>
        <taxon>Cellvibrionales</taxon>
        <taxon>Cellvibrionaceae</taxon>
        <taxon>Pseudoteredinibacter</taxon>
    </lineage>
</organism>
<dbReference type="RefSeq" id="WP_208020071.1">
    <property type="nucleotide sequence ID" value="NZ_JAAONY010000001.1"/>
</dbReference>
<comment type="function">
    <text evidence="7">Involved in the assimilation of dimethylsulphoniopropionate (DMSP), an important compound in the fixation of carbon in marine phytoplankton, by mediating the conversion of 3-(methylthio)propanoyl-CoA (MMPA-CoA) to 3-(methylthio)acryloyl-CoA (MTA-CoA).</text>
</comment>
<dbReference type="InterPro" id="IPR052166">
    <property type="entry name" value="Diverse_Acyl-CoA_DH"/>
</dbReference>
<sequence length="592" mass="65267">MTQYHVPYDSIRFAFEQVMDIPNSYSPDLDMDFITAVWGEAGRFAEEQLAPLNQSGDEQGCQWQDGEVSTPKGFKAAYQQFVENGWPALAQPEELGGQALPMSLQFSLYEMLVSANLAWTLYPTITWGAVTTLKTHGTESQKADYLPELVSGRWQGTMCLTEAHCGSDLGLLKTKAVVNDDGSYSLSGSKIFISSGEHDMVDNVVHITLARIESAPEGVRGISLFLVPKFLPNENGEFNQRNSVACGSIEHKMGIHGNATCVINFDGAKGFLIGEPNRGLANMFTFINESRVDVCLQAQGQIEKSFQNALAYAKERLQMKASPRFNDQKAADPIIAHPEIRRLLLTQQAFSEASRMMSYELAAKVDRLHDGGELAASAQAALAFLTPIAKGFITEVAMEATSHGVQVLGGHGFIQEYGMEQLYRDVRITAIYEGTTAIQGIDLISRKIIADQQQQLNLFIQQIQDNCEQALTLDNQRLHQSARQIAQSVQDWQRLNRECLPTFSEDMAEVNAAASEYLMYCGYIVAAHYLLRAACAAEAYSGSDYSADFLQQKTALLEFYVARILPRTQSLATSIVSGNAAIADYYLQGLGN</sequence>
<evidence type="ECO:0000256" key="8">
    <source>
        <dbReference type="ARBA" id="ARBA00066694"/>
    </source>
</evidence>
<dbReference type="PANTHER" id="PTHR42803">
    <property type="entry name" value="ACYL-COA DEHYDROGENASE"/>
    <property type="match status" value="1"/>
</dbReference>
<evidence type="ECO:0000259" key="12">
    <source>
        <dbReference type="Pfam" id="PF02770"/>
    </source>
</evidence>
<evidence type="ECO:0000256" key="2">
    <source>
        <dbReference type="ARBA" id="ARBA00009347"/>
    </source>
</evidence>
<dbReference type="Gene3D" id="1.20.140.10">
    <property type="entry name" value="Butyryl-CoA Dehydrogenase, subunit A, domain 3"/>
    <property type="match status" value="1"/>
</dbReference>
<dbReference type="FunFam" id="2.40.110.10:FF:000031">
    <property type="entry name" value="Acyl-CoA dehydrogenase, putative"/>
    <property type="match status" value="1"/>
</dbReference>
<dbReference type="SUPFAM" id="SSF56645">
    <property type="entry name" value="Acyl-CoA dehydrogenase NM domain-like"/>
    <property type="match status" value="1"/>
</dbReference>
<evidence type="ECO:0000259" key="11">
    <source>
        <dbReference type="Pfam" id="PF00441"/>
    </source>
</evidence>
<evidence type="ECO:0000259" key="13">
    <source>
        <dbReference type="Pfam" id="PF02771"/>
    </source>
</evidence>
<evidence type="ECO:0000256" key="5">
    <source>
        <dbReference type="ARBA" id="ARBA00023002"/>
    </source>
</evidence>
<dbReference type="Pfam" id="PF02770">
    <property type="entry name" value="Acyl-CoA_dh_M"/>
    <property type="match status" value="1"/>
</dbReference>
<dbReference type="InterPro" id="IPR013786">
    <property type="entry name" value="AcylCoA_DH/ox_N"/>
</dbReference>
<dbReference type="Pfam" id="PF02771">
    <property type="entry name" value="Acyl-CoA_dh_N"/>
    <property type="match status" value="1"/>
</dbReference>
<feature type="domain" description="Acetyl-CoA dehydrogenase-like C-terminal" evidence="14">
    <location>
        <begin position="459"/>
        <end position="584"/>
    </location>
</feature>
<comment type="catalytic activity">
    <reaction evidence="6">
        <text>3-(methylsulfanyl)propanoyl-CoA + oxidized [electron-transfer flavoprotein] + H(+) = 3-(methylsulfanyl)acryloyl-CoA + reduced [electron-transfer flavoprotein]</text>
        <dbReference type="Rhea" id="RHEA:52612"/>
        <dbReference type="Rhea" id="RHEA-COMP:10685"/>
        <dbReference type="Rhea" id="RHEA-COMP:10686"/>
        <dbReference type="ChEBI" id="CHEBI:15378"/>
        <dbReference type="ChEBI" id="CHEBI:57692"/>
        <dbReference type="ChEBI" id="CHEBI:58307"/>
        <dbReference type="ChEBI" id="CHEBI:82815"/>
        <dbReference type="ChEBI" id="CHEBI:84994"/>
        <dbReference type="EC" id="1.3.99.41"/>
    </reaction>
    <physiologicalReaction direction="left-to-right" evidence="6">
        <dbReference type="Rhea" id="RHEA:52613"/>
    </physiologicalReaction>
</comment>
<comment type="cofactor">
    <cofactor evidence="1 10">
        <name>FAD</name>
        <dbReference type="ChEBI" id="CHEBI:57692"/>
    </cofactor>
</comment>
<keyword evidence="3 10" id="KW-0285">Flavoprotein</keyword>